<sequence length="89" mass="10339">MSNHSGSYMLNDVLRKLDELNVFEFLGEDKTAEFVQWLCEYTYDVYDTNPGEILDGIGHKVKVCYYCLQKKDDVDADGLCSECRRIIEE</sequence>
<accession>A0A1G7TAJ5</accession>
<evidence type="ECO:0000313" key="1">
    <source>
        <dbReference type="EMBL" id="SDG32343.1"/>
    </source>
</evidence>
<proteinExistence type="predicted"/>
<dbReference type="EMBL" id="FNBS01000062">
    <property type="protein sequence ID" value="SDG32343.1"/>
    <property type="molecule type" value="Genomic_DNA"/>
</dbReference>
<reference evidence="1 2" key="1">
    <citation type="submission" date="2016-10" db="EMBL/GenBank/DDBJ databases">
        <authorList>
            <person name="de Groot N.N."/>
        </authorList>
    </citation>
    <scope>NUCLEOTIDE SEQUENCE [LARGE SCALE GENOMIC DNA]</scope>
    <source>
        <strain evidence="1 2">DSM 569</strain>
    </source>
</reference>
<organism evidence="1 2">
    <name type="scientific">Thermoanaerobacter thermohydrosulfuricus</name>
    <name type="common">Clostridium thermohydrosulfuricum</name>
    <dbReference type="NCBI Taxonomy" id="1516"/>
    <lineage>
        <taxon>Bacteria</taxon>
        <taxon>Bacillati</taxon>
        <taxon>Bacillota</taxon>
        <taxon>Clostridia</taxon>
        <taxon>Thermoanaerobacterales</taxon>
        <taxon>Thermoanaerobacteraceae</taxon>
        <taxon>Thermoanaerobacter</taxon>
    </lineage>
</organism>
<dbReference type="RefSeq" id="WP_074592781.1">
    <property type="nucleotide sequence ID" value="NZ_FNBS01000062.1"/>
</dbReference>
<dbReference type="AlphaFoldDB" id="A0A1G7TAJ5"/>
<evidence type="ECO:0000313" key="2">
    <source>
        <dbReference type="Proteomes" id="UP000183404"/>
    </source>
</evidence>
<protein>
    <submittedName>
        <fullName evidence="1">Uncharacterized protein</fullName>
    </submittedName>
</protein>
<name>A0A1G7TAJ5_THETY</name>
<dbReference type="Proteomes" id="UP000183404">
    <property type="component" value="Unassembled WGS sequence"/>
</dbReference>
<gene>
    <name evidence="1" type="ORF">SAMN04244560_02152</name>
</gene>